<gene>
    <name evidence="2" type="ORF">SAMN02745129_3304</name>
</gene>
<accession>A0A1M5X8I3</accession>
<proteinExistence type="predicted"/>
<keyword evidence="3" id="KW-1185">Reference proteome</keyword>
<dbReference type="AlphaFoldDB" id="A0A1M5X8I3"/>
<sequence>MPESALLPSGRTGPYHPKARPIERPSAMDGVSFFRGSHVMQLLIRAQLPSPARLACATPFASSDAKQSGHRHPACTASVVNGIDLGSDMHQQLSSLLHENAAPQRGQVLLDTEVLEELGVGVDDIEAKGNG</sequence>
<organism evidence="2 3">
    <name type="scientific">Ferrimonas marina</name>
    <dbReference type="NCBI Taxonomy" id="299255"/>
    <lineage>
        <taxon>Bacteria</taxon>
        <taxon>Pseudomonadati</taxon>
        <taxon>Pseudomonadota</taxon>
        <taxon>Gammaproteobacteria</taxon>
        <taxon>Alteromonadales</taxon>
        <taxon>Ferrimonadaceae</taxon>
        <taxon>Ferrimonas</taxon>
    </lineage>
</organism>
<evidence type="ECO:0000313" key="2">
    <source>
        <dbReference type="EMBL" id="SHH95814.1"/>
    </source>
</evidence>
<evidence type="ECO:0000256" key="1">
    <source>
        <dbReference type="SAM" id="MobiDB-lite"/>
    </source>
</evidence>
<dbReference type="EMBL" id="FQXG01000005">
    <property type="protein sequence ID" value="SHH95814.1"/>
    <property type="molecule type" value="Genomic_DNA"/>
</dbReference>
<dbReference type="Proteomes" id="UP000184268">
    <property type="component" value="Unassembled WGS sequence"/>
</dbReference>
<reference evidence="2 3" key="1">
    <citation type="submission" date="2016-11" db="EMBL/GenBank/DDBJ databases">
        <authorList>
            <person name="Jaros S."/>
            <person name="Januszkiewicz K."/>
            <person name="Wedrychowicz H."/>
        </authorList>
    </citation>
    <scope>NUCLEOTIDE SEQUENCE [LARGE SCALE GENOMIC DNA]</scope>
    <source>
        <strain evidence="2 3">DSM 16917</strain>
    </source>
</reference>
<evidence type="ECO:0000313" key="3">
    <source>
        <dbReference type="Proteomes" id="UP000184268"/>
    </source>
</evidence>
<protein>
    <submittedName>
        <fullName evidence="2">Uncharacterized protein</fullName>
    </submittedName>
</protein>
<feature type="region of interest" description="Disordered" evidence="1">
    <location>
        <begin position="1"/>
        <end position="23"/>
    </location>
</feature>
<name>A0A1M5X8I3_9GAMM</name>